<evidence type="ECO:0000313" key="2">
    <source>
        <dbReference type="EMBL" id="RDX39656.1"/>
    </source>
</evidence>
<protein>
    <submittedName>
        <fullName evidence="2">Uncharacterized protein</fullName>
    </submittedName>
</protein>
<dbReference type="EMBL" id="KZ857693">
    <property type="protein sequence ID" value="RDX39656.1"/>
    <property type="molecule type" value="Genomic_DNA"/>
</dbReference>
<proteinExistence type="predicted"/>
<evidence type="ECO:0000256" key="1">
    <source>
        <dbReference type="SAM" id="MobiDB-lite"/>
    </source>
</evidence>
<evidence type="ECO:0000313" key="3">
    <source>
        <dbReference type="Proteomes" id="UP000256964"/>
    </source>
</evidence>
<feature type="non-terminal residue" evidence="2">
    <location>
        <position position="1"/>
    </location>
</feature>
<dbReference type="Proteomes" id="UP000256964">
    <property type="component" value="Unassembled WGS sequence"/>
</dbReference>
<accession>A0A371CHA3</accession>
<organism evidence="2 3">
    <name type="scientific">Lentinus brumalis</name>
    <dbReference type="NCBI Taxonomy" id="2498619"/>
    <lineage>
        <taxon>Eukaryota</taxon>
        <taxon>Fungi</taxon>
        <taxon>Dikarya</taxon>
        <taxon>Basidiomycota</taxon>
        <taxon>Agaricomycotina</taxon>
        <taxon>Agaricomycetes</taxon>
        <taxon>Polyporales</taxon>
        <taxon>Polyporaceae</taxon>
        <taxon>Lentinus</taxon>
    </lineage>
</organism>
<feature type="compositionally biased region" description="Polar residues" evidence="1">
    <location>
        <begin position="97"/>
        <end position="112"/>
    </location>
</feature>
<dbReference type="AlphaFoldDB" id="A0A371CHA3"/>
<keyword evidence="3" id="KW-1185">Reference proteome</keyword>
<sequence length="124" mass="13029">MPKMANKFRALLMGARVAAPGSSEDRAFCRAGEHEDVPARVAGISQRAGERVCAKVAGEAISVLPPPASQILLCAAGCEGKGDGDRPRAGRRRRAQFTVQPNGRTGETGSVDTDTELSYDSGEE</sequence>
<feature type="compositionally biased region" description="Acidic residues" evidence="1">
    <location>
        <begin position="113"/>
        <end position="124"/>
    </location>
</feature>
<name>A0A371CHA3_9APHY</name>
<feature type="region of interest" description="Disordered" evidence="1">
    <location>
        <begin position="81"/>
        <end position="124"/>
    </location>
</feature>
<gene>
    <name evidence="2" type="ORF">OH76DRAFT_1424176</name>
</gene>
<reference evidence="2 3" key="1">
    <citation type="journal article" date="2018" name="Biotechnol. Biofuels">
        <title>Integrative visual omics of the white-rot fungus Polyporus brumalis exposes the biotechnological potential of its oxidative enzymes for delignifying raw plant biomass.</title>
        <authorList>
            <person name="Miyauchi S."/>
            <person name="Rancon A."/>
            <person name="Drula E."/>
            <person name="Hage H."/>
            <person name="Chaduli D."/>
            <person name="Favel A."/>
            <person name="Grisel S."/>
            <person name="Henrissat B."/>
            <person name="Herpoel-Gimbert I."/>
            <person name="Ruiz-Duenas F.J."/>
            <person name="Chevret D."/>
            <person name="Hainaut M."/>
            <person name="Lin J."/>
            <person name="Wang M."/>
            <person name="Pangilinan J."/>
            <person name="Lipzen A."/>
            <person name="Lesage-Meessen L."/>
            <person name="Navarro D."/>
            <person name="Riley R."/>
            <person name="Grigoriev I.V."/>
            <person name="Zhou S."/>
            <person name="Raouche S."/>
            <person name="Rosso M.N."/>
        </authorList>
    </citation>
    <scope>NUCLEOTIDE SEQUENCE [LARGE SCALE GENOMIC DNA]</scope>
    <source>
        <strain evidence="2 3">BRFM 1820</strain>
    </source>
</reference>